<dbReference type="Proteomes" id="UP000481421">
    <property type="component" value="Unassembled WGS sequence"/>
</dbReference>
<name>A0A6B3RF94_9RHOB</name>
<dbReference type="Pfam" id="PF13547">
    <property type="entry name" value="GTA_TIM"/>
    <property type="match status" value="1"/>
</dbReference>
<keyword evidence="5" id="KW-1185">Reference proteome</keyword>
<evidence type="ECO:0000259" key="1">
    <source>
        <dbReference type="Pfam" id="PF13547"/>
    </source>
</evidence>
<feature type="domain" description="GTA TIM-barrel-like" evidence="1">
    <location>
        <begin position="440"/>
        <end position="733"/>
    </location>
</feature>
<dbReference type="Gene3D" id="3.20.20.80">
    <property type="entry name" value="Glycosidases"/>
    <property type="match status" value="1"/>
</dbReference>
<comment type="caution">
    <text evidence="4">The sequence shown here is derived from an EMBL/GenBank/DDBJ whole genome shotgun (WGS) entry which is preliminary data.</text>
</comment>
<evidence type="ECO:0000259" key="2">
    <source>
        <dbReference type="Pfam" id="PF13550"/>
    </source>
</evidence>
<evidence type="ECO:0000259" key="3">
    <source>
        <dbReference type="Pfam" id="PF23666"/>
    </source>
</evidence>
<gene>
    <name evidence="4" type="ORF">G3572_00975</name>
</gene>
<evidence type="ECO:0000313" key="5">
    <source>
        <dbReference type="Proteomes" id="UP000481421"/>
    </source>
</evidence>
<feature type="domain" description="Tip attachment protein J" evidence="2">
    <location>
        <begin position="793"/>
        <end position="950"/>
    </location>
</feature>
<dbReference type="InterPro" id="IPR056490">
    <property type="entry name" value="Rcc01698_C"/>
</dbReference>
<dbReference type="Pfam" id="PF13550">
    <property type="entry name" value="Phage-tail_3"/>
    <property type="match status" value="1"/>
</dbReference>
<organism evidence="4 5">
    <name type="scientific">Pseudotabrizicola algicola</name>
    <dbReference type="NCBI Taxonomy" id="2709381"/>
    <lineage>
        <taxon>Bacteria</taxon>
        <taxon>Pseudomonadati</taxon>
        <taxon>Pseudomonadota</taxon>
        <taxon>Alphaproteobacteria</taxon>
        <taxon>Rhodobacterales</taxon>
        <taxon>Paracoccaceae</taxon>
        <taxon>Pseudotabrizicola</taxon>
    </lineage>
</organism>
<dbReference type="SUPFAM" id="SSF51445">
    <property type="entry name" value="(Trans)glycosidases"/>
    <property type="match status" value="1"/>
</dbReference>
<dbReference type="InterPro" id="IPR025195">
    <property type="entry name" value="GTA_TIM_dom"/>
</dbReference>
<dbReference type="EMBL" id="JAAIKE010000001">
    <property type="protein sequence ID" value="NEX44764.1"/>
    <property type="molecule type" value="Genomic_DNA"/>
</dbReference>
<dbReference type="Pfam" id="PF23666">
    <property type="entry name" value="Rcc01698_C"/>
    <property type="match status" value="1"/>
</dbReference>
<dbReference type="InterPro" id="IPR032876">
    <property type="entry name" value="J_dom"/>
</dbReference>
<evidence type="ECO:0000313" key="4">
    <source>
        <dbReference type="EMBL" id="NEX44764.1"/>
    </source>
</evidence>
<feature type="domain" description="Rcc01698-like C-terminal" evidence="3">
    <location>
        <begin position="1042"/>
        <end position="1140"/>
    </location>
</feature>
<proteinExistence type="predicted"/>
<sequence>MATILFAAAGAAVGSGFGGTVLGLSGAAIGKAVGATLGRAIDQRILGSGSDPVEVGRIDRFHIMGASEGAPIAKFWGRMRVAGQVIWASPFQESRQSSGGKGAPSPKTVQYAYSVSLAIALGEGEILGIGRIWADGDEISPKSLNIRTYHGTEDQLPDPLLEAFVGDLAPAYRGTAYVVIESLDLGAFGNRVPQFSFEVMRRAQGQSADKVSDLQDAIRAVALIPGTGEYSLASQKVRFDRDLGLSRTLNVNSPSGDADLIASLNQLDQELPNCGAVSLVVSWFGNDLRCGACEIRPKVEQKIEDAAAMPWRSGGISRAAAQEVPRVDGASIYGGTPSDASVIESIVTLRNMGKSVMFYPFILMDQIEGNALPDPYSESMSQPKLPWRGRITLAKAPGRSGSSDQTEGAVGEVTAFFGTASPSQFSIANGEMVFAGADEWRHRRFILHNAYLCKLAGGVESFCIGSEMRGLTQIRGPNHVFPAVEALVSLAADVRSILGPDVKISYAADWSEYFGFSSGENLYFHLDPLWADSNIDFVGIDNYMPISDWRDGGDHADIGWRSIYNIDYLKANISGGEGFDWYYDSEEGVKHQRRLPIKDSAYDEDWVFRYKDLKSWWSSPHHNRISGVRQPFSSQWVPRSKPIRFTEYGCAAIDKGTNEPNKFLDLRSSESAVPRSSLGTNDDLIQMQYFRAMYEYWSDLENNPASEIYDGRMLDTAHCYAWAWDARPFPDFPRNTAVWSDGQSYERGHWLNGRATAVPVDRLCVEICDDAGLQSIDTRRLYGALPGYLMADSQSGRSVLQPLSSAFGFDCFEIQGLLSFQSRLAAKATYIQKDCLVVQKDGDAGYEVAKGAVSDAVARIRFSYLGGDGSFSASVAESIYPGEPRSSVIEAEFSMNLPDGFAKEIADRWLIEARLSQDQISLNIPISQMDLVAGSIVNFDGLSYRIDHIELTDIVSVKAVRVDAVEGGRRQVSGYQRTWKNHIEAPPVFRLWMDLPVISSRQIQHAPFLAMTSDPWSGPGLLWSSSEDARYSLNSRFEQPSIIGRTLSDLPSSGSGIIDRGPPLIVDFSKGEVESISLHAMFSGGNMVAIGDGSPENWEVFQFSNAEFISRGRYALSMRLRGLAGSNVFCSTWPSGSYVVLLNERVQQISHMDEQLNVPHHYRISRQNDVALMESGPHDVIAFRGIGLRPLSVCHLSYREDSAQDHHFSWLRRTRVGGDSWDSYEVPLSEDREVYSVTVKSLLGDVRRNFTVHIEKFVYTSEMRAQDEVLNGYRLSVSQLSTRYGAGPERDLVVGG</sequence>
<dbReference type="CDD" id="cd19607">
    <property type="entry name" value="GTA_TIM-barrel-like"/>
    <property type="match status" value="1"/>
</dbReference>
<accession>A0A6B3RF94</accession>
<dbReference type="RefSeq" id="WP_164608821.1">
    <property type="nucleotide sequence ID" value="NZ_JAAIKE010000001.1"/>
</dbReference>
<reference evidence="4 5" key="1">
    <citation type="submission" date="2020-02" db="EMBL/GenBank/DDBJ databases">
        <title>Rhodobacter algicola sp. nov., isolated from microalga culture.</title>
        <authorList>
            <person name="Park C.-Y."/>
        </authorList>
    </citation>
    <scope>NUCLEOTIDE SEQUENCE [LARGE SCALE GENOMIC DNA]</scope>
    <source>
        <strain evidence="4 5">ETT8</strain>
    </source>
</reference>
<protein>
    <submittedName>
        <fullName evidence="4">Host specificity protein</fullName>
    </submittedName>
</protein>
<dbReference type="InterPro" id="IPR017853">
    <property type="entry name" value="GH"/>
</dbReference>